<protein>
    <recommendedName>
        <fullName evidence="8 10">NH(3)-dependent NAD(+) synthetase</fullName>
        <ecNumber evidence="8 10">6.3.1.5</ecNumber>
    </recommendedName>
</protein>
<sequence>MEKITKYVNGKAFFDENVANKYINYLVNFIKDKVKSANLNGAVVGISGGIDSTLVAALAKKALGQNFIGVIMPINDMSHDLEHIKKLEKNLEMNFISVNLQETNLAINKAINVKNSLAIANIMPRLRMTTLYAIAQENNSLVLGTDNKDEFFIGYFTKYGDGGVDILPICHLTKQEVRFLASLLNVPNEILEKKPSAGLWENQSDEAELGFSYKDLDFYLDHIEDQKLIKKTLSSTTISKIEKMHKISQHKRDGAYQPLDVDKID</sequence>
<comment type="similarity">
    <text evidence="1 8 9">Belongs to the NAD synthetase family.</text>
</comment>
<dbReference type="SUPFAM" id="SSF52402">
    <property type="entry name" value="Adenine nucleotide alpha hydrolases-like"/>
    <property type="match status" value="1"/>
</dbReference>
<reference evidence="12 13" key="1">
    <citation type="submission" date="2010-03" db="EMBL/GenBank/DDBJ databases">
        <authorList>
            <person name="Glass J.I."/>
            <person name="Benders G.A."/>
            <person name="Durkin A.S."/>
            <person name="Farmerie W.G."/>
            <person name="Hlavinka K."/>
            <person name="Hostetler J."/>
            <person name="Jackson J."/>
            <person name="May M.A."/>
            <person name="Miller R.H."/>
            <person name="Paralanov V."/>
            <person name="Radune D."/>
            <person name="Szczypinski B."/>
            <person name="Brown D.R."/>
        </authorList>
    </citation>
    <scope>NUCLEOTIDE SEQUENCE [LARGE SCALE GENOMIC DNA]</scope>
    <source>
        <strain evidence="12 13">A21JP2</strain>
    </source>
</reference>
<evidence type="ECO:0000256" key="5">
    <source>
        <dbReference type="ARBA" id="ARBA00022840"/>
    </source>
</evidence>
<dbReference type="NCBIfam" id="NF010587">
    <property type="entry name" value="PRK13980.1"/>
    <property type="match status" value="1"/>
</dbReference>
<feature type="binding site" evidence="8">
    <location>
        <position position="51"/>
    </location>
    <ligand>
        <name>Mg(2+)</name>
        <dbReference type="ChEBI" id="CHEBI:18420"/>
    </ligand>
</feature>
<keyword evidence="3 8" id="KW-0479">Metal-binding</keyword>
<organism evidence="12 13">
    <name type="scientific">Mycoplasmopsis alligatoris A21JP2</name>
    <dbReference type="NCBI Taxonomy" id="747682"/>
    <lineage>
        <taxon>Bacteria</taxon>
        <taxon>Bacillati</taxon>
        <taxon>Mycoplasmatota</taxon>
        <taxon>Mycoplasmoidales</taxon>
        <taxon>Metamycoplasmataceae</taxon>
        <taxon>Mycoplasmopsis</taxon>
    </lineage>
</organism>
<dbReference type="Proteomes" id="UP000004757">
    <property type="component" value="Unassembled WGS sequence"/>
</dbReference>
<dbReference type="AlphaFoldDB" id="D4XW42"/>
<keyword evidence="6 8" id="KW-0460">Magnesium</keyword>
<evidence type="ECO:0000256" key="8">
    <source>
        <dbReference type="HAMAP-Rule" id="MF_00193"/>
    </source>
</evidence>
<dbReference type="GO" id="GO:0046872">
    <property type="term" value="F:metal ion binding"/>
    <property type="evidence" value="ECO:0007669"/>
    <property type="project" value="UniProtKB-KW"/>
</dbReference>
<comment type="catalytic activity">
    <reaction evidence="8 10">
        <text>deamido-NAD(+) + NH4(+) + ATP = AMP + diphosphate + NAD(+) + H(+)</text>
        <dbReference type="Rhea" id="RHEA:21188"/>
        <dbReference type="ChEBI" id="CHEBI:15378"/>
        <dbReference type="ChEBI" id="CHEBI:28938"/>
        <dbReference type="ChEBI" id="CHEBI:30616"/>
        <dbReference type="ChEBI" id="CHEBI:33019"/>
        <dbReference type="ChEBI" id="CHEBI:57540"/>
        <dbReference type="ChEBI" id="CHEBI:58437"/>
        <dbReference type="ChEBI" id="CHEBI:456215"/>
        <dbReference type="EC" id="6.3.1.5"/>
    </reaction>
</comment>
<accession>D4XW42</accession>
<keyword evidence="2 8" id="KW-0436">Ligase</keyword>
<feature type="binding site" evidence="8">
    <location>
        <position position="150"/>
    </location>
    <ligand>
        <name>Mg(2+)</name>
        <dbReference type="ChEBI" id="CHEBI:18420"/>
    </ligand>
</feature>
<feature type="binding site" evidence="8">
    <location>
        <position position="174"/>
    </location>
    <ligand>
        <name>ATP</name>
        <dbReference type="ChEBI" id="CHEBI:30616"/>
    </ligand>
</feature>
<keyword evidence="5 8" id="KW-0067">ATP-binding</keyword>
<comment type="pathway">
    <text evidence="8">Cofactor biosynthesis; NAD(+) biosynthesis; NAD(+) from deamido-NAD(+) (ammonia route): step 1/1.</text>
</comment>
<dbReference type="EMBL" id="ADNC01000022">
    <property type="protein sequence ID" value="EFF41414.1"/>
    <property type="molecule type" value="Genomic_DNA"/>
</dbReference>
<dbReference type="HAMAP" id="MF_00193">
    <property type="entry name" value="NadE_ammonia_dep"/>
    <property type="match status" value="1"/>
</dbReference>
<evidence type="ECO:0000313" key="13">
    <source>
        <dbReference type="Proteomes" id="UP000004757"/>
    </source>
</evidence>
<dbReference type="InterPro" id="IPR022926">
    <property type="entry name" value="NH(3)-dep_NAD(+)_synth"/>
</dbReference>
<dbReference type="GO" id="GO:0009435">
    <property type="term" value="P:NAD+ biosynthetic process"/>
    <property type="evidence" value="ECO:0007669"/>
    <property type="project" value="UniProtKB-UniRule"/>
</dbReference>
<dbReference type="OrthoDB" id="9803818at2"/>
<dbReference type="CDD" id="cd00553">
    <property type="entry name" value="NAD_synthase"/>
    <property type="match status" value="1"/>
</dbReference>
<feature type="binding site" evidence="8">
    <location>
        <position position="196"/>
    </location>
    <ligand>
        <name>ATP</name>
        <dbReference type="ChEBI" id="CHEBI:30616"/>
    </ligand>
</feature>
<evidence type="ECO:0000256" key="10">
    <source>
        <dbReference type="RuleBase" id="RU003812"/>
    </source>
</evidence>
<evidence type="ECO:0000313" key="12">
    <source>
        <dbReference type="EMBL" id="EFF41414.1"/>
    </source>
</evidence>
<dbReference type="NCBIfam" id="TIGR00552">
    <property type="entry name" value="nadE"/>
    <property type="match status" value="1"/>
</dbReference>
<comment type="caution">
    <text evidence="12">The sequence shown here is derived from an EMBL/GenBank/DDBJ whole genome shotgun (WGS) entry which is preliminary data.</text>
</comment>
<dbReference type="eggNOG" id="COG0171">
    <property type="taxonomic scope" value="Bacteria"/>
</dbReference>
<evidence type="ECO:0000256" key="3">
    <source>
        <dbReference type="ARBA" id="ARBA00022723"/>
    </source>
</evidence>
<feature type="binding site" description="in other chain" evidence="8">
    <location>
        <begin position="250"/>
        <end position="251"/>
    </location>
    <ligand>
        <name>deamido-NAD(+)</name>
        <dbReference type="ChEBI" id="CHEBI:58437"/>
        <note>ligand shared between two neighboring subunits</note>
    </ligand>
</feature>
<evidence type="ECO:0000256" key="4">
    <source>
        <dbReference type="ARBA" id="ARBA00022741"/>
    </source>
</evidence>
<evidence type="ECO:0000256" key="7">
    <source>
        <dbReference type="ARBA" id="ARBA00023027"/>
    </source>
</evidence>
<feature type="binding site" description="in other chain" evidence="8">
    <location>
        <position position="158"/>
    </location>
    <ligand>
        <name>deamido-NAD(+)</name>
        <dbReference type="ChEBI" id="CHEBI:58437"/>
        <note>ligand shared between two neighboring subunits</note>
    </ligand>
</feature>
<gene>
    <name evidence="8 12" type="primary">nadE</name>
    <name evidence="12" type="ORF">MALL_0735</name>
</gene>
<dbReference type="PANTHER" id="PTHR23090:SF7">
    <property type="entry name" value="NH(3)-DEPENDENT NAD(+) SYNTHETASE"/>
    <property type="match status" value="1"/>
</dbReference>
<dbReference type="GO" id="GO:0005737">
    <property type="term" value="C:cytoplasm"/>
    <property type="evidence" value="ECO:0007669"/>
    <property type="project" value="InterPro"/>
</dbReference>
<dbReference type="InterPro" id="IPR014729">
    <property type="entry name" value="Rossmann-like_a/b/a_fold"/>
</dbReference>
<dbReference type="GO" id="GO:0005524">
    <property type="term" value="F:ATP binding"/>
    <property type="evidence" value="ECO:0007669"/>
    <property type="project" value="UniProtKB-UniRule"/>
</dbReference>
<comment type="subunit">
    <text evidence="8">Homodimer.</text>
</comment>
<feature type="binding site" evidence="8">
    <location>
        <begin position="45"/>
        <end position="52"/>
    </location>
    <ligand>
        <name>ATP</name>
        <dbReference type="ChEBI" id="CHEBI:30616"/>
    </ligand>
</feature>
<dbReference type="PANTHER" id="PTHR23090">
    <property type="entry name" value="NH 3 /GLUTAMINE-DEPENDENT NAD + SYNTHETASE"/>
    <property type="match status" value="1"/>
</dbReference>
<evidence type="ECO:0000256" key="1">
    <source>
        <dbReference type="ARBA" id="ARBA00005859"/>
    </source>
</evidence>
<dbReference type="GO" id="GO:0008795">
    <property type="term" value="F:NAD+ synthase activity"/>
    <property type="evidence" value="ECO:0007669"/>
    <property type="project" value="UniProtKB-UniRule"/>
</dbReference>
<dbReference type="Pfam" id="PF02540">
    <property type="entry name" value="NAD_synthase"/>
    <property type="match status" value="1"/>
</dbReference>
<proteinExistence type="inferred from homology"/>
<comment type="function">
    <text evidence="8">Catalyzes the ATP-dependent amidation of deamido-NAD to form NAD. Uses ammonia as a nitrogen source.</text>
</comment>
<evidence type="ECO:0000256" key="2">
    <source>
        <dbReference type="ARBA" id="ARBA00022598"/>
    </source>
</evidence>
<keyword evidence="4 8" id="KW-0547">Nucleotide-binding</keyword>
<dbReference type="InterPro" id="IPR022310">
    <property type="entry name" value="NAD/GMP_synthase"/>
</dbReference>
<feature type="binding site" evidence="8">
    <location>
        <position position="145"/>
    </location>
    <ligand>
        <name>ATP</name>
        <dbReference type="ChEBI" id="CHEBI:30616"/>
    </ligand>
</feature>
<feature type="binding site" evidence="8">
    <location>
        <position position="165"/>
    </location>
    <ligand>
        <name>deamido-NAD(+)</name>
        <dbReference type="ChEBI" id="CHEBI:58437"/>
        <note>ligand shared between two neighboring subunits</note>
    </ligand>
</feature>
<dbReference type="InterPro" id="IPR003694">
    <property type="entry name" value="NAD_synthase"/>
</dbReference>
<evidence type="ECO:0000256" key="6">
    <source>
        <dbReference type="ARBA" id="ARBA00022842"/>
    </source>
</evidence>
<keyword evidence="13" id="KW-1185">Reference proteome</keyword>
<dbReference type="Gene3D" id="3.40.50.620">
    <property type="entry name" value="HUPs"/>
    <property type="match status" value="1"/>
</dbReference>
<evidence type="ECO:0000259" key="11">
    <source>
        <dbReference type="Pfam" id="PF02540"/>
    </source>
</evidence>
<dbReference type="GO" id="GO:0004359">
    <property type="term" value="F:glutaminase activity"/>
    <property type="evidence" value="ECO:0007669"/>
    <property type="project" value="InterPro"/>
</dbReference>
<name>D4XW42_9BACT</name>
<evidence type="ECO:0000256" key="9">
    <source>
        <dbReference type="RuleBase" id="RU003811"/>
    </source>
</evidence>
<feature type="domain" description="NAD/GMP synthase" evidence="11">
    <location>
        <begin position="23"/>
        <end position="253"/>
    </location>
</feature>
<dbReference type="GO" id="GO:0003952">
    <property type="term" value="F:NAD+ synthase (glutamine-hydrolyzing) activity"/>
    <property type="evidence" value="ECO:0007669"/>
    <property type="project" value="InterPro"/>
</dbReference>
<dbReference type="STRING" id="747682.MALL_0735"/>
<dbReference type="UniPathway" id="UPA00253">
    <property type="reaction ID" value="UER00333"/>
</dbReference>
<keyword evidence="7 8" id="KW-0520">NAD</keyword>
<dbReference type="EC" id="6.3.1.5" evidence="8 10"/>
<feature type="binding site" description="in other chain" evidence="8">
    <location>
        <position position="125"/>
    </location>
    <ligand>
        <name>deamido-NAD(+)</name>
        <dbReference type="ChEBI" id="CHEBI:58437"/>
        <note>ligand shared between two neighboring subunits</note>
    </ligand>
</feature>
<dbReference type="RefSeq" id="WP_005683629.1">
    <property type="nucleotide sequence ID" value="NZ_ADNC01000022.1"/>
</dbReference>